<organism evidence="2">
    <name type="scientific">Amorphochlora amoebiformis</name>
    <dbReference type="NCBI Taxonomy" id="1561963"/>
    <lineage>
        <taxon>Eukaryota</taxon>
        <taxon>Sar</taxon>
        <taxon>Rhizaria</taxon>
        <taxon>Cercozoa</taxon>
        <taxon>Chlorarachniophyceae</taxon>
        <taxon>Amorphochlora</taxon>
    </lineage>
</organism>
<protein>
    <submittedName>
        <fullName evidence="2">Uncharacterized protein</fullName>
    </submittedName>
</protein>
<name>A0A7S0D4E9_9EUKA</name>
<evidence type="ECO:0000313" key="2">
    <source>
        <dbReference type="EMBL" id="CAD8443026.1"/>
    </source>
</evidence>
<sequence>MESKGGMYPPEPSPVRRPLVLPCGVFDDVFSEEDLSDLKSDLIHVIDHSQAPPENEKAFVTGTYWVPLDAKARTPNAEGKNGVERAILYLTRQLKTRGRGIERIMDQAVGCEWWFQEQGPDDHPKEFHTDVNIEFNPEEKDEIKKSVYKYPLLSSVFYFGSLDHDKTIYPHLISPTVVFSQSPRPTNSIEHILQPMVPERALVCYPKPNRLMVFEGDLWHAVVAPYCCPHQRNAKGKPSTPILGRGWDVDTRYTLLVNWWKSKPIGPLPHPLKTTKKLRKSAPSPPNLPKSVPLKPSLKSPKFNKTPSKLLKSSPLHSAILPKSSLCTKVNSKLSKSHKSNPKTVAVGVRGSVTAVKLTVVNVEADQRPLEAFLNHALQWRKQIVPKEIHSKACPVCKKFDEKVVPVPKCATSESNTLESNWVEDALLVVYPKVKTDDLERLKALDCNWEWNTAETLACP</sequence>
<accession>A0A7S0D4E9</accession>
<evidence type="ECO:0000256" key="1">
    <source>
        <dbReference type="SAM" id="MobiDB-lite"/>
    </source>
</evidence>
<dbReference type="AlphaFoldDB" id="A0A7S0D4E9"/>
<proteinExistence type="predicted"/>
<reference evidence="2" key="1">
    <citation type="submission" date="2021-01" db="EMBL/GenBank/DDBJ databases">
        <authorList>
            <person name="Corre E."/>
            <person name="Pelletier E."/>
            <person name="Niang G."/>
            <person name="Scheremetjew M."/>
            <person name="Finn R."/>
            <person name="Kale V."/>
            <person name="Holt S."/>
            <person name="Cochrane G."/>
            <person name="Meng A."/>
            <person name="Brown T."/>
            <person name="Cohen L."/>
        </authorList>
    </citation>
    <scope>NUCLEOTIDE SEQUENCE</scope>
    <source>
        <strain evidence="2">CCMP2058</strain>
    </source>
</reference>
<dbReference type="EMBL" id="HBEM01010030">
    <property type="protein sequence ID" value="CAD8443026.1"/>
    <property type="molecule type" value="Transcribed_RNA"/>
</dbReference>
<gene>
    <name evidence="2" type="ORF">LAMO00422_LOCUS7039</name>
</gene>
<feature type="region of interest" description="Disordered" evidence="1">
    <location>
        <begin position="270"/>
        <end position="310"/>
    </location>
</feature>